<evidence type="ECO:0000313" key="15">
    <source>
        <dbReference type="Proteomes" id="UP000285844"/>
    </source>
</evidence>
<sequence>MTETINVANIDKVHKNPIAELVQTACQFESHIDISSEGKNINAKSLMGIMAFGLRDGMSVTISAEGNDADKAVETIKKFLIGE</sequence>
<dbReference type="Proteomes" id="UP000481964">
    <property type="component" value="Unassembled WGS sequence"/>
</dbReference>
<organism evidence="5 11">
    <name type="scientific">Lachnospira eligens</name>
    <dbReference type="NCBI Taxonomy" id="39485"/>
    <lineage>
        <taxon>Bacteria</taxon>
        <taxon>Bacillati</taxon>
        <taxon>Bacillota</taxon>
        <taxon>Clostridia</taxon>
        <taxon>Lachnospirales</taxon>
        <taxon>Lachnospiraceae</taxon>
        <taxon>Lachnospira</taxon>
    </lineage>
</organism>
<evidence type="ECO:0000256" key="1">
    <source>
        <dbReference type="ARBA" id="ARBA00003681"/>
    </source>
</evidence>
<dbReference type="SUPFAM" id="SSF55594">
    <property type="entry name" value="HPr-like"/>
    <property type="match status" value="1"/>
</dbReference>
<dbReference type="EMBL" id="CZBV01000002">
    <property type="protein sequence ID" value="CUQ81398.1"/>
    <property type="molecule type" value="Genomic_DNA"/>
</dbReference>
<keyword evidence="3" id="KW-0762">Sugar transport</keyword>
<evidence type="ECO:0000313" key="8">
    <source>
        <dbReference type="EMBL" id="RHC14327.1"/>
    </source>
</evidence>
<evidence type="ECO:0000313" key="16">
    <source>
        <dbReference type="Proteomes" id="UP000481964"/>
    </source>
</evidence>
<evidence type="ECO:0000313" key="9">
    <source>
        <dbReference type="EMBL" id="RHD10123.1"/>
    </source>
</evidence>
<reference evidence="7 16" key="3">
    <citation type="journal article" date="2019" name="Nat. Med.">
        <title>A library of human gut bacterial isolates paired with longitudinal multiomics data enables mechanistic microbiome research.</title>
        <authorList>
            <person name="Poyet M."/>
            <person name="Groussin M."/>
            <person name="Gibbons S.M."/>
            <person name="Avila-Pacheco J."/>
            <person name="Jiang X."/>
            <person name="Kearney S.M."/>
            <person name="Perrotta A.R."/>
            <person name="Berdy B."/>
            <person name="Zhao S."/>
            <person name="Lieberman T.D."/>
            <person name="Swanson P.K."/>
            <person name="Smith M."/>
            <person name="Roesemann S."/>
            <person name="Alexander J.E."/>
            <person name="Rich S.A."/>
            <person name="Livny J."/>
            <person name="Vlamakis H."/>
            <person name="Clish C."/>
            <person name="Bullock K."/>
            <person name="Deik A."/>
            <person name="Scott J."/>
            <person name="Pierce K.A."/>
            <person name="Xavier R.J."/>
            <person name="Alm E.J."/>
        </authorList>
    </citation>
    <scope>NUCLEOTIDE SEQUENCE [LARGE SCALE GENOMIC DNA]</scope>
    <source>
        <strain evidence="7 16">BIOML-A1</strain>
    </source>
</reference>
<dbReference type="Proteomes" id="UP000285201">
    <property type="component" value="Unassembled WGS sequence"/>
</dbReference>
<evidence type="ECO:0000313" key="6">
    <source>
        <dbReference type="EMBL" id="CUQ81398.1"/>
    </source>
</evidence>
<evidence type="ECO:0000313" key="12">
    <source>
        <dbReference type="Proteomes" id="UP000095780"/>
    </source>
</evidence>
<proteinExistence type="predicted"/>
<dbReference type="RefSeq" id="WP_012739531.1">
    <property type="nucleotide sequence ID" value="NZ_CABIXW010000002.1"/>
</dbReference>
<dbReference type="EMBL" id="QROY01000001">
    <property type="protein sequence ID" value="RHL72508.1"/>
    <property type="molecule type" value="Genomic_DNA"/>
</dbReference>
<dbReference type="Pfam" id="PF00381">
    <property type="entry name" value="PTS-HPr"/>
    <property type="match status" value="1"/>
</dbReference>
<dbReference type="PANTHER" id="PTHR33705">
    <property type="entry name" value="PHOSPHOCARRIER PROTEIN HPR"/>
    <property type="match status" value="1"/>
</dbReference>
<dbReference type="InterPro" id="IPR000032">
    <property type="entry name" value="HPr-like"/>
</dbReference>
<dbReference type="Proteomes" id="UP000095780">
    <property type="component" value="Unassembled WGS sequence"/>
</dbReference>
<dbReference type="InterPro" id="IPR035895">
    <property type="entry name" value="HPr-like_sf"/>
</dbReference>
<keyword evidence="5" id="KW-0808">Transferase</keyword>
<comment type="function">
    <text evidence="1">General (non sugar-specific) component of the phosphoenolpyruvate-dependent sugar phosphotransferase system (sugar PTS). This major carbohydrate active-transport system catalyzes the phosphorylation of incoming sugar substrates concomitantly with their translocation across the cell membrane. The phosphoryl group from phosphoenolpyruvate (PEP) is transferred to the phosphoryl carrier protein HPr by enzyme I. Phospho-HPr then transfers it to the PTS EIIA domain.</text>
</comment>
<dbReference type="InterPro" id="IPR050399">
    <property type="entry name" value="HPr"/>
</dbReference>
<feature type="domain" description="HPr" evidence="4">
    <location>
        <begin position="1"/>
        <end position="83"/>
    </location>
</feature>
<dbReference type="PANTHER" id="PTHR33705:SF1">
    <property type="entry name" value="PHOSPHOCARRIER PROTEIN HPR"/>
    <property type="match status" value="1"/>
</dbReference>
<evidence type="ECO:0000313" key="14">
    <source>
        <dbReference type="Proteomes" id="UP000285201"/>
    </source>
</evidence>
<evidence type="ECO:0000256" key="3">
    <source>
        <dbReference type="ARBA" id="ARBA00022597"/>
    </source>
</evidence>
<protein>
    <recommendedName>
        <fullName evidence="2">Phosphocarrier protein HPr</fullName>
    </recommendedName>
</protein>
<dbReference type="GeneID" id="41356014"/>
<dbReference type="EMBL" id="WKRD01000002">
    <property type="protein sequence ID" value="MSC56384.1"/>
    <property type="molecule type" value="Genomic_DNA"/>
</dbReference>
<dbReference type="EMBL" id="QSHM01000003">
    <property type="protein sequence ID" value="RHC14327.1"/>
    <property type="molecule type" value="Genomic_DNA"/>
</dbReference>
<dbReference type="OMA" id="FNPSKGM"/>
<dbReference type="NCBIfam" id="TIGR01003">
    <property type="entry name" value="PTS_HPr_family"/>
    <property type="match status" value="1"/>
</dbReference>
<dbReference type="Proteomes" id="UP000095621">
    <property type="component" value="Unassembled WGS sequence"/>
</dbReference>
<dbReference type="EMBL" id="QSIS01000003">
    <property type="protein sequence ID" value="RHD10123.1"/>
    <property type="molecule type" value="Genomic_DNA"/>
</dbReference>
<accession>A0A174Z328</accession>
<evidence type="ECO:0000259" key="4">
    <source>
        <dbReference type="PROSITE" id="PS51350"/>
    </source>
</evidence>
<evidence type="ECO:0000313" key="10">
    <source>
        <dbReference type="EMBL" id="RHL72508.1"/>
    </source>
</evidence>
<dbReference type="OrthoDB" id="9809047at2"/>
<evidence type="ECO:0000256" key="2">
    <source>
        <dbReference type="ARBA" id="ARBA00020422"/>
    </source>
</evidence>
<dbReference type="AlphaFoldDB" id="A0A174Z328"/>
<evidence type="ECO:0000313" key="5">
    <source>
        <dbReference type="EMBL" id="CUQ77320.1"/>
    </source>
</evidence>
<evidence type="ECO:0000313" key="13">
    <source>
        <dbReference type="Proteomes" id="UP000284794"/>
    </source>
</evidence>
<evidence type="ECO:0000313" key="11">
    <source>
        <dbReference type="Proteomes" id="UP000095621"/>
    </source>
</evidence>
<dbReference type="Proteomes" id="UP000285844">
    <property type="component" value="Unassembled WGS sequence"/>
</dbReference>
<dbReference type="EMBL" id="CZBU01000003">
    <property type="protein sequence ID" value="CUQ77320.1"/>
    <property type="molecule type" value="Genomic_DNA"/>
</dbReference>
<dbReference type="Proteomes" id="UP000284794">
    <property type="component" value="Unassembled WGS sequence"/>
</dbReference>
<reference evidence="13 14" key="2">
    <citation type="submission" date="2018-08" db="EMBL/GenBank/DDBJ databases">
        <title>A genome reference for cultivated species of the human gut microbiota.</title>
        <authorList>
            <person name="Zou Y."/>
            <person name="Xue W."/>
            <person name="Luo G."/>
        </authorList>
    </citation>
    <scope>NUCLEOTIDE SEQUENCE [LARGE SCALE GENOMIC DNA]</scope>
    <source>
        <strain evidence="10 14">AF36-7BH</strain>
        <strain evidence="9 13">AM32-2AC</strain>
        <strain evidence="8 15">AM37-3BH</strain>
    </source>
</reference>
<dbReference type="PRINTS" id="PR00107">
    <property type="entry name" value="PHOSPHOCPHPR"/>
</dbReference>
<keyword evidence="3" id="KW-0813">Transport</keyword>
<reference evidence="11 12" key="1">
    <citation type="submission" date="2015-09" db="EMBL/GenBank/DDBJ databases">
        <authorList>
            <consortium name="Pathogen Informatics"/>
        </authorList>
    </citation>
    <scope>NUCLEOTIDE SEQUENCE [LARGE SCALE GENOMIC DNA]</scope>
    <source>
        <strain evidence="5 11">2789STDY5834875</strain>
        <strain evidence="6 12">2789STDY5834878</strain>
    </source>
</reference>
<name>A0A174Z328_9FIRM</name>
<dbReference type="GO" id="GO:0016740">
    <property type="term" value="F:transferase activity"/>
    <property type="evidence" value="ECO:0007669"/>
    <property type="project" value="UniProtKB-KW"/>
</dbReference>
<dbReference type="Gene3D" id="3.30.1340.10">
    <property type="entry name" value="HPr-like"/>
    <property type="match status" value="1"/>
</dbReference>
<evidence type="ECO:0000313" key="7">
    <source>
        <dbReference type="EMBL" id="MSC56384.1"/>
    </source>
</evidence>
<gene>
    <name evidence="5" type="primary">ptsH_2</name>
    <name evidence="6" type="synonym">ptsH_1</name>
    <name evidence="10" type="ORF">DW007_01225</name>
    <name evidence="9" type="ORF">DW811_03490</name>
    <name evidence="8" type="ORF">DW858_04620</name>
    <name evidence="5" type="ORF">ERS852490_01506</name>
    <name evidence="6" type="ORF">ERS852492_00736</name>
    <name evidence="7" type="ORF">GKE48_02790</name>
</gene>
<dbReference type="PROSITE" id="PS51350">
    <property type="entry name" value="PTS_HPR_DOM"/>
    <property type="match status" value="1"/>
</dbReference>